<sequence length="157" mass="17117">MFTDPIHSMETIMSKTQSVLFIDIPVELQEVKSVHSIGGLEFEGDLPAALFHLQLITTDIANWKATSEVVVVFHTNAGHVTLDDAAYNSSRNIATGNPYKKLVADLIDIGVNVELCGATAKVNGWGNADLLPRIKINLDAMARTIQLVQQGFVKITE</sequence>
<evidence type="ECO:0000313" key="2">
    <source>
        <dbReference type="Proteomes" id="UP000006575"/>
    </source>
</evidence>
<keyword evidence="2" id="KW-1185">Reference proteome</keyword>
<organism evidence="1 2">
    <name type="scientific">Rhizobium johnstonii (strain DSM 114642 / LMG 32736 / 3841)</name>
    <name type="common">Rhizobium leguminosarum bv. viciae</name>
    <dbReference type="NCBI Taxonomy" id="216596"/>
    <lineage>
        <taxon>Bacteria</taxon>
        <taxon>Pseudomonadati</taxon>
        <taxon>Pseudomonadota</taxon>
        <taxon>Alphaproteobacteria</taxon>
        <taxon>Hyphomicrobiales</taxon>
        <taxon>Rhizobiaceae</taxon>
        <taxon>Rhizobium/Agrobacterium group</taxon>
        <taxon>Rhizobium</taxon>
        <taxon>Rhizobium johnstonii</taxon>
    </lineage>
</organism>
<reference evidence="1 2" key="1">
    <citation type="journal article" date="2006" name="Genome Biol.">
        <title>The genome of Rhizobium leguminosarum has recognizable core and accessory components.</title>
        <authorList>
            <person name="Young J.W."/>
            <person name="Crossman L.C."/>
            <person name="Johnston A.W.B."/>
            <person name="Thomson N.R."/>
            <person name="Ghazoui Z.F."/>
            <person name="Hull K.H."/>
            <person name="Wexler M."/>
            <person name="Curson A.R.J."/>
            <person name="Todd J.D."/>
            <person name="Poole P.S."/>
            <person name="Mauchline T.H."/>
            <person name="East A.K."/>
            <person name="Quail M.A."/>
            <person name="Churcher C."/>
            <person name="Arrowsmith C."/>
            <person name="Cherevach A."/>
            <person name="Chillingworth T."/>
            <person name="Clarke K."/>
            <person name="Cronin A."/>
            <person name="Davis P."/>
            <person name="Fraser A."/>
            <person name="Hance Z."/>
            <person name="Hauser H."/>
            <person name="Jagels K."/>
            <person name="Moule S."/>
            <person name="Mungall K."/>
            <person name="Norbertczak H."/>
            <person name="Rabbinowitsch E."/>
            <person name="Sanders M."/>
            <person name="Simmonds M."/>
            <person name="Whitehead S."/>
            <person name="Parkhill J."/>
        </authorList>
    </citation>
    <scope>NUCLEOTIDE SEQUENCE [LARGE SCALE GENOMIC DNA]</scope>
    <source>
        <strain evidence="2">DSM 114642 / LMG 32736 / 3841</strain>
    </source>
</reference>
<dbReference type="EnsemblBacteria" id="CAK03084">
    <property type="protein sequence ID" value="CAK03084"/>
    <property type="gene ID" value="pRL110138"/>
</dbReference>
<dbReference type="InterPro" id="IPR003787">
    <property type="entry name" value="Sulphur_relay_DsrE/F-like"/>
</dbReference>
<keyword evidence="1" id="KW-0614">Plasmid</keyword>
<geneLocation type="plasmid" evidence="1 2">
    <name>pRL11</name>
</geneLocation>
<dbReference type="AlphaFoldDB" id="Q1M6P8"/>
<dbReference type="Gene3D" id="3.40.1260.10">
    <property type="entry name" value="DsrEFH-like"/>
    <property type="match status" value="1"/>
</dbReference>
<name>Q1M6P8_RHIJ3</name>
<dbReference type="HOGENOM" id="CLU_132133_0_0_5"/>
<dbReference type="Proteomes" id="UP000006575">
    <property type="component" value="Plasmid pRL11"/>
</dbReference>
<dbReference type="Pfam" id="PF02635">
    <property type="entry name" value="DsrE"/>
    <property type="match status" value="1"/>
</dbReference>
<gene>
    <name evidence="1" type="ordered locus">pRL110138</name>
</gene>
<dbReference type="InterPro" id="IPR027396">
    <property type="entry name" value="DsrEFH-like"/>
</dbReference>
<protein>
    <submittedName>
        <fullName evidence="1">Uncharacterized protein</fullName>
    </submittedName>
</protein>
<evidence type="ECO:0000313" key="1">
    <source>
        <dbReference type="EMBL" id="CAK03084.1"/>
    </source>
</evidence>
<accession>Q1M6P8</accession>
<dbReference type="KEGG" id="rle:pRL110138"/>
<proteinExistence type="predicted"/>
<dbReference type="EMBL" id="AM236085">
    <property type="protein sequence ID" value="CAK03084.1"/>
    <property type="molecule type" value="Genomic_DNA"/>
</dbReference>
<dbReference type="SUPFAM" id="SSF75169">
    <property type="entry name" value="DsrEFH-like"/>
    <property type="match status" value="1"/>
</dbReference>